<evidence type="ECO:0000259" key="1">
    <source>
        <dbReference type="Pfam" id="PF20282"/>
    </source>
</evidence>
<dbReference type="OrthoDB" id="3242664at2"/>
<geneLocation type="plasmid" evidence="2 3">
    <name>pPNAP03</name>
</geneLocation>
<sequence>MATSTTKVRKTRKNQLVVRQGAMPPAAQVMHFSPDEWEKFIEAACFLRPLRGQTHYVQVKQLGGAGDGGRDIEARLIQPLQQDGWDLFQAKHYDHGLTPGDAFPELAKFFKHLSFGTYPQPKHYYFCSPKNAGVTLHDLLATPVRMKEQFLREWAAGDKGLKAAELTPAVTAVVSAFDFSRIRECLVRDLLAWHALDQGLHFERFGIETERGADPTMPGAPGVHEQVYIEQLIRVYSEHSATPMTLADVEAALAYADDFESQRAAFYCAEGLKRFSRDLYTEDEFDRLLAMVLSGIKPSVNSVALKTGMDRLTVALNTVSKLGVTDSKLSTRLRGGDLPGTCHHLVNENKMKWLK</sequence>
<name>A1VWC9_POLNA</name>
<dbReference type="Pfam" id="PF20282">
    <property type="entry name" value="CTD6"/>
    <property type="match status" value="1"/>
</dbReference>
<dbReference type="KEGG" id="pna:Pnap_4893"/>
<dbReference type="HOGENOM" id="CLU_065352_0_0_4"/>
<gene>
    <name evidence="2" type="ordered locus">Pnap_4893</name>
</gene>
<keyword evidence="3" id="KW-1185">Reference proteome</keyword>
<dbReference type="EMBL" id="CP000532">
    <property type="protein sequence ID" value="ABM39957.1"/>
    <property type="molecule type" value="Genomic_DNA"/>
</dbReference>
<dbReference type="InterPro" id="IPR046914">
    <property type="entry name" value="ABC-3C_CTD6"/>
</dbReference>
<dbReference type="AlphaFoldDB" id="A1VWC9"/>
<keyword evidence="2" id="KW-0614">Plasmid</keyword>
<reference evidence="3" key="1">
    <citation type="journal article" date="2009" name="Environ. Microbiol.">
        <title>The genome of Polaromonas naphthalenivorans strain CJ2, isolated from coal tar-contaminated sediment, reveals physiological and metabolic versatility and evolution through extensive horizontal gene transfer.</title>
        <authorList>
            <person name="Yagi J.M."/>
            <person name="Sims D."/>
            <person name="Brettin T."/>
            <person name="Bruce D."/>
            <person name="Madsen E.L."/>
        </authorList>
    </citation>
    <scope>NUCLEOTIDE SEQUENCE [LARGE SCALE GENOMIC DNA]</scope>
    <source>
        <strain evidence="3">CJ2</strain>
        <plasmid evidence="3">Plasmid pPNAP03</plasmid>
    </source>
</reference>
<dbReference type="Proteomes" id="UP000000644">
    <property type="component" value="Plasmid pPNAP03"/>
</dbReference>
<evidence type="ECO:0000313" key="2">
    <source>
        <dbReference type="EMBL" id="ABM39957.1"/>
    </source>
</evidence>
<proteinExistence type="predicted"/>
<organism evidence="2 3">
    <name type="scientific">Polaromonas naphthalenivorans (strain CJ2)</name>
    <dbReference type="NCBI Taxonomy" id="365044"/>
    <lineage>
        <taxon>Bacteria</taxon>
        <taxon>Pseudomonadati</taxon>
        <taxon>Pseudomonadota</taxon>
        <taxon>Betaproteobacteria</taxon>
        <taxon>Burkholderiales</taxon>
        <taxon>Comamonadaceae</taxon>
        <taxon>Polaromonas</taxon>
    </lineage>
</organism>
<dbReference type="RefSeq" id="WP_011798328.1">
    <property type="nucleotide sequence ID" value="NC_008759.1"/>
</dbReference>
<accession>A1VWC9</accession>
<feature type="domain" description="ABC-three component systems C-terminal" evidence="1">
    <location>
        <begin position="225"/>
        <end position="353"/>
    </location>
</feature>
<evidence type="ECO:0000313" key="3">
    <source>
        <dbReference type="Proteomes" id="UP000000644"/>
    </source>
</evidence>
<protein>
    <recommendedName>
        <fullName evidence="1">ABC-three component systems C-terminal domain-containing protein</fullName>
    </recommendedName>
</protein>